<organism evidence="1 2">
    <name type="scientific">Leptospira fainei serovar Hurstbridge str. BUT 6</name>
    <dbReference type="NCBI Taxonomy" id="1193011"/>
    <lineage>
        <taxon>Bacteria</taxon>
        <taxon>Pseudomonadati</taxon>
        <taxon>Spirochaetota</taxon>
        <taxon>Spirochaetia</taxon>
        <taxon>Leptospirales</taxon>
        <taxon>Leptospiraceae</taxon>
        <taxon>Leptospira</taxon>
    </lineage>
</organism>
<accession>S3W8G5</accession>
<evidence type="ECO:0000313" key="2">
    <source>
        <dbReference type="Proteomes" id="UP000014540"/>
    </source>
</evidence>
<dbReference type="AlphaFoldDB" id="S3W8G5"/>
<dbReference type="EMBL" id="AKWZ02000001">
    <property type="protein sequence ID" value="EPG76332.1"/>
    <property type="molecule type" value="Genomic_DNA"/>
</dbReference>
<evidence type="ECO:0000313" key="1">
    <source>
        <dbReference type="EMBL" id="EPG76332.1"/>
    </source>
</evidence>
<comment type="caution">
    <text evidence="1">The sequence shown here is derived from an EMBL/GenBank/DDBJ whole genome shotgun (WGS) entry which is preliminary data.</text>
</comment>
<protein>
    <submittedName>
        <fullName evidence="1">Uncharacterized protein</fullName>
    </submittedName>
</protein>
<gene>
    <name evidence="1" type="ORF">LEP1GSC058_1370</name>
</gene>
<keyword evidence="2" id="KW-1185">Reference proteome</keyword>
<reference evidence="1" key="1">
    <citation type="submission" date="2013-04" db="EMBL/GenBank/DDBJ databases">
        <authorList>
            <person name="Harkins D.M."/>
            <person name="Durkin A.S."/>
            <person name="Selengut J.D."/>
            <person name="Sanka R."/>
            <person name="DePew J."/>
            <person name="Purushe J."/>
            <person name="Ahmed A."/>
            <person name="van der Linden H."/>
            <person name="Goris M.G.A."/>
            <person name="Hartskeerl R.A."/>
            <person name="Vinetz J.M."/>
            <person name="Sutton G.G."/>
            <person name="Nelson W.C."/>
            <person name="Fouts D.E."/>
        </authorList>
    </citation>
    <scope>NUCLEOTIDE SEQUENCE [LARGE SCALE GENOMIC DNA]</scope>
    <source>
        <strain evidence="1">BUT 6</strain>
    </source>
</reference>
<name>S3W8G5_9LEPT</name>
<proteinExistence type="predicted"/>
<sequence length="50" mass="5977">MQSNCLYEAAIVENSVKNPTIEIQYQYIKYILYIIDKQVEIRQKGRDCYS</sequence>
<dbReference type="Proteomes" id="UP000014540">
    <property type="component" value="Unassembled WGS sequence"/>
</dbReference>